<dbReference type="GO" id="GO:0016301">
    <property type="term" value="F:kinase activity"/>
    <property type="evidence" value="ECO:0007669"/>
    <property type="project" value="UniProtKB-KW"/>
</dbReference>
<comment type="subcellular location">
    <subcellularLocation>
        <location evidence="1">Cytoplasm</location>
    </subcellularLocation>
</comment>
<dbReference type="GO" id="GO:0009401">
    <property type="term" value="P:phosphoenolpyruvate-dependent sugar phosphotransferase system"/>
    <property type="evidence" value="ECO:0007669"/>
    <property type="project" value="UniProtKB-KW"/>
</dbReference>
<reference evidence="9" key="1">
    <citation type="submission" date="2016-01" db="EMBL/GenBank/DDBJ databases">
        <authorList>
            <person name="Mitreva M."/>
            <person name="Pepin K.H."/>
            <person name="Mihindukulasuriya K.A."/>
            <person name="Fulton R."/>
            <person name="Fronick C."/>
            <person name="O'Laughlin M."/>
            <person name="Miner T."/>
            <person name="Herter B."/>
            <person name="Rosa B.A."/>
            <person name="Cordes M."/>
            <person name="Tomlinson C."/>
            <person name="Wollam A."/>
            <person name="Palsikar V.B."/>
            <person name="Mardis E.R."/>
            <person name="Wilson R.K."/>
        </authorList>
    </citation>
    <scope>NUCLEOTIDE SEQUENCE [LARGE SCALE GENOMIC DNA]</scope>
    <source>
        <strain evidence="9">KA00274</strain>
    </source>
</reference>
<evidence type="ECO:0000256" key="3">
    <source>
        <dbReference type="ARBA" id="ARBA00022597"/>
    </source>
</evidence>
<keyword evidence="4 8" id="KW-0808">Transferase</keyword>
<dbReference type="EMBL" id="LSCV01000042">
    <property type="protein sequence ID" value="KXB39207.1"/>
    <property type="molecule type" value="Genomic_DNA"/>
</dbReference>
<dbReference type="PROSITE" id="PS51093">
    <property type="entry name" value="PTS_EIIA_TYPE_1"/>
    <property type="match status" value="1"/>
</dbReference>
<keyword evidence="2" id="KW-0813">Transport</keyword>
<gene>
    <name evidence="8" type="ORF">HMPREF1872_01239</name>
</gene>
<organism evidence="8 9">
    <name type="scientific">Amygdalobacter nucleatus</name>
    <dbReference type="NCBI Taxonomy" id="3029274"/>
    <lineage>
        <taxon>Bacteria</taxon>
        <taxon>Bacillati</taxon>
        <taxon>Bacillota</taxon>
        <taxon>Clostridia</taxon>
        <taxon>Eubacteriales</taxon>
        <taxon>Oscillospiraceae</taxon>
        <taxon>Amygdalobacter</taxon>
    </lineage>
</organism>
<comment type="caution">
    <text evidence="8">The sequence shown here is derived from an EMBL/GenBank/DDBJ whole genome shotgun (WGS) entry which is preliminary data.</text>
</comment>
<dbReference type="NCBIfam" id="TIGR00830">
    <property type="entry name" value="PTBA"/>
    <property type="match status" value="1"/>
</dbReference>
<evidence type="ECO:0000256" key="6">
    <source>
        <dbReference type="ARBA" id="ARBA00022777"/>
    </source>
</evidence>
<dbReference type="OrthoDB" id="92465at2"/>
<keyword evidence="6" id="KW-0418">Kinase</keyword>
<evidence type="ECO:0000256" key="5">
    <source>
        <dbReference type="ARBA" id="ARBA00022683"/>
    </source>
</evidence>
<feature type="domain" description="PTS EIIA type-1" evidence="7">
    <location>
        <begin position="37"/>
        <end position="140"/>
    </location>
</feature>
<dbReference type="Pfam" id="PF00358">
    <property type="entry name" value="PTS_EIIA_1"/>
    <property type="match status" value="1"/>
</dbReference>
<dbReference type="PANTHER" id="PTHR45008:SF1">
    <property type="entry name" value="PTS SYSTEM GLUCOSE-SPECIFIC EIIA COMPONENT"/>
    <property type="match status" value="1"/>
</dbReference>
<dbReference type="STRING" id="1497955.HMPREF1872_01239"/>
<dbReference type="RefSeq" id="WP_082714372.1">
    <property type="nucleotide sequence ID" value="NZ_KQ959596.1"/>
</dbReference>
<dbReference type="PANTHER" id="PTHR45008">
    <property type="entry name" value="PTS SYSTEM GLUCOSE-SPECIFIC EIIA COMPONENT"/>
    <property type="match status" value="1"/>
</dbReference>
<dbReference type="InterPro" id="IPR001127">
    <property type="entry name" value="PTS_EIIA_1_perm"/>
</dbReference>
<evidence type="ECO:0000256" key="2">
    <source>
        <dbReference type="ARBA" id="ARBA00022448"/>
    </source>
</evidence>
<dbReference type="InterPro" id="IPR011055">
    <property type="entry name" value="Dup_hybrid_motif"/>
</dbReference>
<keyword evidence="9" id="KW-1185">Reference proteome</keyword>
<evidence type="ECO:0000259" key="7">
    <source>
        <dbReference type="PROSITE" id="PS51093"/>
    </source>
</evidence>
<protein>
    <submittedName>
        <fullName evidence="8">Putative glucose-specific phosphotransferase enzyme IIA component</fullName>
    </submittedName>
</protein>
<dbReference type="Gene3D" id="2.70.70.10">
    <property type="entry name" value="Glucose Permease (Domain IIA)"/>
    <property type="match status" value="1"/>
</dbReference>
<evidence type="ECO:0000313" key="8">
    <source>
        <dbReference type="EMBL" id="KXB39207.1"/>
    </source>
</evidence>
<evidence type="ECO:0000256" key="4">
    <source>
        <dbReference type="ARBA" id="ARBA00022679"/>
    </source>
</evidence>
<proteinExistence type="predicted"/>
<dbReference type="Proteomes" id="UP000070080">
    <property type="component" value="Unassembled WGS sequence"/>
</dbReference>
<evidence type="ECO:0000313" key="9">
    <source>
        <dbReference type="Proteomes" id="UP000070080"/>
    </source>
</evidence>
<sequence length="171" mass="18389">MLKKLFGLFGKSESMENTLVLYAPCDGTLLKLKDLPDEAFSSEMLGKGFAVEPTSDIIKSPIKANVVSVFPTKHALTLQADNAEILIHIGIDTVKLAGAGFETLVKAGDTVELGQALVKIDFSALEAAGCAKSVILVVCNHNEFKDLAIQSKQQVTPSDKILIMKWIEVVS</sequence>
<dbReference type="SUPFAM" id="SSF51261">
    <property type="entry name" value="Duplicated hybrid motif"/>
    <property type="match status" value="1"/>
</dbReference>
<evidence type="ECO:0000256" key="1">
    <source>
        <dbReference type="ARBA" id="ARBA00004496"/>
    </source>
</evidence>
<dbReference type="GO" id="GO:0005737">
    <property type="term" value="C:cytoplasm"/>
    <property type="evidence" value="ECO:0007669"/>
    <property type="project" value="UniProtKB-SubCell"/>
</dbReference>
<dbReference type="InterPro" id="IPR050890">
    <property type="entry name" value="PTS_EIIA_component"/>
</dbReference>
<dbReference type="FunFam" id="2.70.70.10:FF:000001">
    <property type="entry name" value="PTS system glucose-specific IIA component"/>
    <property type="match status" value="1"/>
</dbReference>
<keyword evidence="5" id="KW-0598">Phosphotransferase system</keyword>
<dbReference type="AlphaFoldDB" id="A0A133Y7P4"/>
<name>A0A133Y7P4_9FIRM</name>
<keyword evidence="3" id="KW-0762">Sugar transport</keyword>
<accession>A0A133Y7P4</accession>